<dbReference type="SUPFAM" id="SSF46689">
    <property type="entry name" value="Homeodomain-like"/>
    <property type="match status" value="1"/>
</dbReference>
<gene>
    <name evidence="1" type="ORF">Pla175_07150</name>
</gene>
<dbReference type="KEGG" id="pnd:Pla175_07150"/>
<name>A0A518D7D4_9BACT</name>
<proteinExistence type="predicted"/>
<dbReference type="EMBL" id="CP036291">
    <property type="protein sequence ID" value="QDU87356.1"/>
    <property type="molecule type" value="Genomic_DNA"/>
</dbReference>
<organism evidence="1 2">
    <name type="scientific">Pirellulimonas nuda</name>
    <dbReference type="NCBI Taxonomy" id="2528009"/>
    <lineage>
        <taxon>Bacteria</taxon>
        <taxon>Pseudomonadati</taxon>
        <taxon>Planctomycetota</taxon>
        <taxon>Planctomycetia</taxon>
        <taxon>Pirellulales</taxon>
        <taxon>Lacipirellulaceae</taxon>
        <taxon>Pirellulimonas</taxon>
    </lineage>
</organism>
<sequence>MKNPTGEPPGRPRALTPQQHAELARCVALGMTLAEAAAQVGCSERTVQRARRRDAWLERLLLAARHVRRERRTRLTRRDG</sequence>
<accession>A0A518D7D4</accession>
<protein>
    <recommendedName>
        <fullName evidence="3">Transposase IS30-like HTH domain-containing protein</fullName>
    </recommendedName>
</protein>
<evidence type="ECO:0000313" key="2">
    <source>
        <dbReference type="Proteomes" id="UP000317429"/>
    </source>
</evidence>
<evidence type="ECO:0000313" key="1">
    <source>
        <dbReference type="EMBL" id="QDU87356.1"/>
    </source>
</evidence>
<dbReference type="Proteomes" id="UP000317429">
    <property type="component" value="Chromosome"/>
</dbReference>
<dbReference type="Pfam" id="PF13384">
    <property type="entry name" value="HTH_23"/>
    <property type="match status" value="1"/>
</dbReference>
<evidence type="ECO:0008006" key="3">
    <source>
        <dbReference type="Google" id="ProtNLM"/>
    </source>
</evidence>
<reference evidence="1 2" key="1">
    <citation type="submission" date="2019-02" db="EMBL/GenBank/DDBJ databases">
        <title>Deep-cultivation of Planctomycetes and their phenomic and genomic characterization uncovers novel biology.</title>
        <authorList>
            <person name="Wiegand S."/>
            <person name="Jogler M."/>
            <person name="Boedeker C."/>
            <person name="Pinto D."/>
            <person name="Vollmers J."/>
            <person name="Rivas-Marin E."/>
            <person name="Kohn T."/>
            <person name="Peeters S.H."/>
            <person name="Heuer A."/>
            <person name="Rast P."/>
            <person name="Oberbeckmann S."/>
            <person name="Bunk B."/>
            <person name="Jeske O."/>
            <person name="Meyerdierks A."/>
            <person name="Storesund J.E."/>
            <person name="Kallscheuer N."/>
            <person name="Luecker S."/>
            <person name="Lage O.M."/>
            <person name="Pohl T."/>
            <person name="Merkel B.J."/>
            <person name="Hornburger P."/>
            <person name="Mueller R.-W."/>
            <person name="Bruemmer F."/>
            <person name="Labrenz M."/>
            <person name="Spormann A.M."/>
            <person name="Op den Camp H."/>
            <person name="Overmann J."/>
            <person name="Amann R."/>
            <person name="Jetten M.S.M."/>
            <person name="Mascher T."/>
            <person name="Medema M.H."/>
            <person name="Devos D.P."/>
            <person name="Kaster A.-K."/>
            <person name="Ovreas L."/>
            <person name="Rohde M."/>
            <person name="Galperin M.Y."/>
            <person name="Jogler C."/>
        </authorList>
    </citation>
    <scope>NUCLEOTIDE SEQUENCE [LARGE SCALE GENOMIC DNA]</scope>
    <source>
        <strain evidence="1 2">Pla175</strain>
    </source>
</reference>
<dbReference type="InterPro" id="IPR009057">
    <property type="entry name" value="Homeodomain-like_sf"/>
</dbReference>
<dbReference type="RefSeq" id="WP_145281322.1">
    <property type="nucleotide sequence ID" value="NZ_CP036291.1"/>
</dbReference>
<dbReference type="AlphaFoldDB" id="A0A518D7D4"/>
<keyword evidence="2" id="KW-1185">Reference proteome</keyword>
<dbReference type="Gene3D" id="1.10.10.60">
    <property type="entry name" value="Homeodomain-like"/>
    <property type="match status" value="1"/>
</dbReference>